<evidence type="ECO:0000313" key="2">
    <source>
        <dbReference type="WBParaSite" id="nRc.2.0.1.t34159-RA"/>
    </source>
</evidence>
<organism evidence="1 2">
    <name type="scientific">Romanomermis culicivorax</name>
    <name type="common">Nematode worm</name>
    <dbReference type="NCBI Taxonomy" id="13658"/>
    <lineage>
        <taxon>Eukaryota</taxon>
        <taxon>Metazoa</taxon>
        <taxon>Ecdysozoa</taxon>
        <taxon>Nematoda</taxon>
        <taxon>Enoplea</taxon>
        <taxon>Dorylaimia</taxon>
        <taxon>Mermithida</taxon>
        <taxon>Mermithoidea</taxon>
        <taxon>Mermithidae</taxon>
        <taxon>Romanomermis</taxon>
    </lineage>
</organism>
<dbReference type="AlphaFoldDB" id="A0A915K7J8"/>
<accession>A0A915K7J8</accession>
<evidence type="ECO:0000313" key="1">
    <source>
        <dbReference type="Proteomes" id="UP000887565"/>
    </source>
</evidence>
<dbReference type="Proteomes" id="UP000887565">
    <property type="component" value="Unplaced"/>
</dbReference>
<sequence length="119" mass="14018">MLSMEILKRTTRLKQDHKVSCKRQLRSRGVLEWQRDATWSVNLSGYSWCKKVDELQITQNEALKDLTTVKQSMSAEKQKQAKQQRPYCIYHKNNTHTMDDSKALAYHPQQQQCVRHAKA</sequence>
<protein>
    <submittedName>
        <fullName evidence="2">Uncharacterized protein</fullName>
    </submittedName>
</protein>
<keyword evidence="1" id="KW-1185">Reference proteome</keyword>
<reference evidence="2" key="1">
    <citation type="submission" date="2022-11" db="UniProtKB">
        <authorList>
            <consortium name="WormBaseParasite"/>
        </authorList>
    </citation>
    <scope>IDENTIFICATION</scope>
</reference>
<dbReference type="WBParaSite" id="nRc.2.0.1.t34159-RA">
    <property type="protein sequence ID" value="nRc.2.0.1.t34159-RA"/>
    <property type="gene ID" value="nRc.2.0.1.g34159"/>
</dbReference>
<proteinExistence type="predicted"/>
<name>A0A915K7J8_ROMCU</name>